<dbReference type="Gene3D" id="3.40.800.10">
    <property type="entry name" value="Ureohydrolase domain"/>
    <property type="match status" value="1"/>
</dbReference>
<protein>
    <submittedName>
        <fullName evidence="5">Agmatinase</fullName>
    </submittedName>
</protein>
<dbReference type="GO" id="GO:0046872">
    <property type="term" value="F:metal ion binding"/>
    <property type="evidence" value="ECO:0007669"/>
    <property type="project" value="UniProtKB-KW"/>
</dbReference>
<dbReference type="PIRSF" id="PIRSF036979">
    <property type="entry name" value="Arginase"/>
    <property type="match status" value="1"/>
</dbReference>
<dbReference type="PANTHER" id="PTHR11358:SF26">
    <property type="entry name" value="GUANIDINO ACID HYDROLASE, MITOCHONDRIAL"/>
    <property type="match status" value="1"/>
</dbReference>
<keyword evidence="2 4" id="KW-0479">Metal-binding</keyword>
<dbReference type="InterPro" id="IPR005925">
    <property type="entry name" value="Agmatinase-rel"/>
</dbReference>
<dbReference type="NCBIfam" id="TIGR01230">
    <property type="entry name" value="agmatinase"/>
    <property type="match status" value="1"/>
</dbReference>
<feature type="binding site" evidence="4">
    <location>
        <position position="216"/>
    </location>
    <ligand>
        <name>Mn(2+)</name>
        <dbReference type="ChEBI" id="CHEBI:29035"/>
        <label>1</label>
    </ligand>
</feature>
<reference evidence="5 6" key="1">
    <citation type="submission" date="2009-01" db="EMBL/GenBank/DDBJ databases">
        <title>Complete sequence of Clostridium cellulolyticum H10.</title>
        <authorList>
            <consortium name="US DOE Joint Genome Institute"/>
            <person name="Lucas S."/>
            <person name="Copeland A."/>
            <person name="Lapidus A."/>
            <person name="Glavina del Rio T."/>
            <person name="Dalin E."/>
            <person name="Tice H."/>
            <person name="Bruce D."/>
            <person name="Goodwin L."/>
            <person name="Pitluck S."/>
            <person name="Chertkov O."/>
            <person name="Saunders E."/>
            <person name="Brettin T."/>
            <person name="Detter J.C."/>
            <person name="Han C."/>
            <person name="Larimer F."/>
            <person name="Land M."/>
            <person name="Hauser L."/>
            <person name="Kyrpides N."/>
            <person name="Ivanova N."/>
            <person name="Zhou J."/>
            <person name="Richardson P."/>
        </authorList>
    </citation>
    <scope>NUCLEOTIDE SEQUENCE [LARGE SCALE GENOMIC DNA]</scope>
    <source>
        <strain evidence="6">ATCC 35319 / DSM 5812 / JCM 6584 / H10</strain>
    </source>
</reference>
<feature type="binding site" evidence="4">
    <location>
        <position position="136"/>
    </location>
    <ligand>
        <name>Mn(2+)</name>
        <dbReference type="ChEBI" id="CHEBI:29035"/>
        <label>1</label>
    </ligand>
</feature>
<keyword evidence="4" id="KW-0464">Manganese</keyword>
<dbReference type="SUPFAM" id="SSF52768">
    <property type="entry name" value="Arginase/deacetylase"/>
    <property type="match status" value="1"/>
</dbReference>
<evidence type="ECO:0000313" key="5">
    <source>
        <dbReference type="EMBL" id="ACL76764.1"/>
    </source>
</evidence>
<dbReference type="STRING" id="394503.Ccel_2434"/>
<keyword evidence="6" id="KW-1185">Reference proteome</keyword>
<dbReference type="CDD" id="cd11593">
    <property type="entry name" value="Agmatinase-like_2"/>
    <property type="match status" value="1"/>
</dbReference>
<dbReference type="Proteomes" id="UP000001349">
    <property type="component" value="Chromosome"/>
</dbReference>
<dbReference type="KEGG" id="cce:Ccel_2434"/>
<accession>B8I5M8</accession>
<evidence type="ECO:0000256" key="2">
    <source>
        <dbReference type="ARBA" id="ARBA00022723"/>
    </source>
</evidence>
<proteinExistence type="inferred from homology"/>
<dbReference type="AlphaFoldDB" id="B8I5M8"/>
<dbReference type="OrthoDB" id="9788689at2"/>
<dbReference type="HOGENOM" id="CLU_039478_0_2_9"/>
<comment type="similarity">
    <text evidence="1">Belongs to the arginase family. Agmatinase subfamily.</text>
</comment>
<dbReference type="GO" id="GO:0033389">
    <property type="term" value="P:putrescine biosynthetic process from arginine, via agmatine"/>
    <property type="evidence" value="ECO:0007669"/>
    <property type="project" value="TreeGrafter"/>
</dbReference>
<dbReference type="eggNOG" id="COG0010">
    <property type="taxonomic scope" value="Bacteria"/>
</dbReference>
<gene>
    <name evidence="5" type="ordered locus">Ccel_2434</name>
</gene>
<organism evidence="5 6">
    <name type="scientific">Ruminiclostridium cellulolyticum (strain ATCC 35319 / DSM 5812 / JCM 6584 / H10)</name>
    <name type="common">Clostridium cellulolyticum</name>
    <dbReference type="NCBI Taxonomy" id="394503"/>
    <lineage>
        <taxon>Bacteria</taxon>
        <taxon>Bacillati</taxon>
        <taxon>Bacillota</taxon>
        <taxon>Clostridia</taxon>
        <taxon>Eubacteriales</taxon>
        <taxon>Oscillospiraceae</taxon>
        <taxon>Ruminiclostridium</taxon>
    </lineage>
</organism>
<evidence type="ECO:0000256" key="4">
    <source>
        <dbReference type="PIRSR" id="PIRSR036979-1"/>
    </source>
</evidence>
<feature type="binding site" evidence="4">
    <location>
        <position position="111"/>
    </location>
    <ligand>
        <name>Mn(2+)</name>
        <dbReference type="ChEBI" id="CHEBI:29035"/>
        <label>1</label>
    </ligand>
</feature>
<dbReference type="Pfam" id="PF00491">
    <property type="entry name" value="Arginase"/>
    <property type="match status" value="1"/>
</dbReference>
<dbReference type="InterPro" id="IPR023696">
    <property type="entry name" value="Ureohydrolase_dom_sf"/>
</dbReference>
<dbReference type="GO" id="GO:0008783">
    <property type="term" value="F:agmatinase activity"/>
    <property type="evidence" value="ECO:0007669"/>
    <property type="project" value="TreeGrafter"/>
</dbReference>
<name>B8I5M8_RUMCH</name>
<sequence length="287" mass="31796">MINKNTLPTNFLGCESRFEDSDIVIFGAPYDGTTTFRPGTRFAPSAMRIDSIGLETYSPYFDADISDYKIHDYGDLDLPFGSPNKALHMISETSGFIFKQGKKPLMIGGEHLVTLPSIEQAAKLYPDLRIIHFDAHTDLREEYIGEPLSHSTVIRRAWDILGDNRIYQFGIRSGTREEFYWARDGHTNLCLHNFETLANAVSQISNAPVYLTIDLDVLDPSIFSGTGTPEAGGVTFLELINALKTVSALNIIGADIVELSPHYDHSGASTAVACKVLREVILAMQNF</sequence>
<feature type="binding site" evidence="4">
    <location>
        <position position="138"/>
    </location>
    <ligand>
        <name>Mn(2+)</name>
        <dbReference type="ChEBI" id="CHEBI:29035"/>
        <label>1</label>
    </ligand>
</feature>
<feature type="binding site" evidence="4">
    <location>
        <position position="134"/>
    </location>
    <ligand>
        <name>Mn(2+)</name>
        <dbReference type="ChEBI" id="CHEBI:29035"/>
        <label>1</label>
    </ligand>
</feature>
<dbReference type="RefSeq" id="WP_015925853.1">
    <property type="nucleotide sequence ID" value="NC_011898.1"/>
</dbReference>
<dbReference type="PANTHER" id="PTHR11358">
    <property type="entry name" value="ARGINASE/AGMATINASE"/>
    <property type="match status" value="1"/>
</dbReference>
<dbReference type="EMBL" id="CP001348">
    <property type="protein sequence ID" value="ACL76764.1"/>
    <property type="molecule type" value="Genomic_DNA"/>
</dbReference>
<comment type="cofactor">
    <cofactor evidence="4">
        <name>Mn(2+)</name>
        <dbReference type="ChEBI" id="CHEBI:29035"/>
    </cofactor>
    <text evidence="4">Binds 2 manganese ions per subunit.</text>
</comment>
<keyword evidence="3" id="KW-0378">Hydrolase</keyword>
<evidence type="ECO:0000256" key="3">
    <source>
        <dbReference type="ARBA" id="ARBA00022801"/>
    </source>
</evidence>
<dbReference type="PROSITE" id="PS51409">
    <property type="entry name" value="ARGINASE_2"/>
    <property type="match status" value="1"/>
</dbReference>
<dbReference type="InterPro" id="IPR006035">
    <property type="entry name" value="Ureohydrolase"/>
</dbReference>
<feature type="binding site" evidence="4">
    <location>
        <position position="214"/>
    </location>
    <ligand>
        <name>Mn(2+)</name>
        <dbReference type="ChEBI" id="CHEBI:29035"/>
        <label>1</label>
    </ligand>
</feature>
<evidence type="ECO:0000313" key="6">
    <source>
        <dbReference type="Proteomes" id="UP000001349"/>
    </source>
</evidence>
<evidence type="ECO:0000256" key="1">
    <source>
        <dbReference type="ARBA" id="ARBA00009227"/>
    </source>
</evidence>